<dbReference type="AlphaFoldDB" id="A0A1R3VFQ9"/>
<evidence type="ECO:0008006" key="3">
    <source>
        <dbReference type="Google" id="ProtNLM"/>
    </source>
</evidence>
<dbReference type="Gene3D" id="3.40.50.300">
    <property type="entry name" value="P-loop containing nucleotide triphosphate hydrolases"/>
    <property type="match status" value="1"/>
</dbReference>
<dbReference type="InterPro" id="IPR027417">
    <property type="entry name" value="P-loop_NTPase"/>
</dbReference>
<dbReference type="InterPro" id="IPR040632">
    <property type="entry name" value="Sulfotransfer_4"/>
</dbReference>
<protein>
    <recommendedName>
        <fullName evidence="3">Sulfotransferase family protein</fullName>
    </recommendedName>
</protein>
<dbReference type="SUPFAM" id="SSF52540">
    <property type="entry name" value="P-loop containing nucleoside triphosphate hydrolases"/>
    <property type="match status" value="1"/>
</dbReference>
<gene>
    <name evidence="1" type="ORF">BQ8794_550009</name>
</gene>
<dbReference type="STRING" id="1631249.BQ8794_550009"/>
<organism evidence="1 2">
    <name type="scientific">Mesorhizobium prunaredense</name>
    <dbReference type="NCBI Taxonomy" id="1631249"/>
    <lineage>
        <taxon>Bacteria</taxon>
        <taxon>Pseudomonadati</taxon>
        <taxon>Pseudomonadota</taxon>
        <taxon>Alphaproteobacteria</taxon>
        <taxon>Hyphomicrobiales</taxon>
        <taxon>Phyllobacteriaceae</taxon>
        <taxon>Mesorhizobium</taxon>
    </lineage>
</organism>
<sequence>MSLDVIGAGMGRTGTYSLKLALEHLGFGPCHHMADVNANPEQKKLWRAAGQGQLPNWDLAYAGYRSAVDWPTAHFWREVSDHYPDAKVVLTVRDPEAWYDSVAQTIGLSMDAASNDPQSFGVAVVGNGVFGGRFNDRHHAIAVYEEHNATVRATLPPGRLLTYQVSEGWGPLCAFLAVQLPSEPFPRTNSTAEFRARMLNDRLPPEPPSAPGTKRQVFTTSFIA</sequence>
<evidence type="ECO:0000313" key="1">
    <source>
        <dbReference type="EMBL" id="SIT58666.1"/>
    </source>
</evidence>
<dbReference type="Pfam" id="PF17784">
    <property type="entry name" value="Sulfotransfer_4"/>
    <property type="match status" value="1"/>
</dbReference>
<proteinExistence type="predicted"/>
<dbReference type="PANTHER" id="PTHR36978:SF4">
    <property type="entry name" value="P-LOOP CONTAINING NUCLEOSIDE TRIPHOSPHATE HYDROLASE PROTEIN"/>
    <property type="match status" value="1"/>
</dbReference>
<dbReference type="PANTHER" id="PTHR36978">
    <property type="entry name" value="P-LOOP CONTAINING NUCLEOTIDE TRIPHOSPHATE HYDROLASE"/>
    <property type="match status" value="1"/>
</dbReference>
<dbReference type="EMBL" id="FTPD01000051">
    <property type="protein sequence ID" value="SIT58666.1"/>
    <property type="molecule type" value="Genomic_DNA"/>
</dbReference>
<dbReference type="RefSeq" id="WP_167378856.1">
    <property type="nucleotide sequence ID" value="NZ_FTPD01000051.1"/>
</dbReference>
<keyword evidence="2" id="KW-1185">Reference proteome</keyword>
<dbReference type="Proteomes" id="UP000188388">
    <property type="component" value="Unassembled WGS sequence"/>
</dbReference>
<reference evidence="2" key="1">
    <citation type="submission" date="2017-01" db="EMBL/GenBank/DDBJ databases">
        <authorList>
            <person name="Brunel B."/>
        </authorList>
    </citation>
    <scope>NUCLEOTIDE SEQUENCE [LARGE SCALE GENOMIC DNA]</scope>
</reference>
<evidence type="ECO:0000313" key="2">
    <source>
        <dbReference type="Proteomes" id="UP000188388"/>
    </source>
</evidence>
<accession>A0A1R3VFQ9</accession>
<name>A0A1R3VFQ9_9HYPH</name>